<organism evidence="1 2">
    <name type="scientific">Nostoc flagelliforme CCNUN1</name>
    <dbReference type="NCBI Taxonomy" id="2038116"/>
    <lineage>
        <taxon>Bacteria</taxon>
        <taxon>Bacillati</taxon>
        <taxon>Cyanobacteriota</taxon>
        <taxon>Cyanophyceae</taxon>
        <taxon>Nostocales</taxon>
        <taxon>Nostocaceae</taxon>
        <taxon>Nostoc</taxon>
    </lineage>
</organism>
<evidence type="ECO:0000313" key="2">
    <source>
        <dbReference type="Proteomes" id="UP000232003"/>
    </source>
</evidence>
<dbReference type="AlphaFoldDB" id="A0A2K8SX64"/>
<keyword evidence="2" id="KW-1185">Reference proteome</keyword>
<protein>
    <submittedName>
        <fullName evidence="1">Uncharacterized protein</fullName>
    </submittedName>
</protein>
<sequence>MGTGNKRIYLPSVNVVIGLLYTQFFEYSGKLSAQSELELK</sequence>
<gene>
    <name evidence="1" type="ORF">COO91_05956</name>
</gene>
<dbReference type="KEGG" id="nfl:COO91_05956"/>
<accession>A0A2K8SX64</accession>
<dbReference type="EMBL" id="CP024785">
    <property type="protein sequence ID" value="AUB39960.1"/>
    <property type="molecule type" value="Genomic_DNA"/>
</dbReference>
<proteinExistence type="predicted"/>
<dbReference type="Proteomes" id="UP000232003">
    <property type="component" value="Chromosome"/>
</dbReference>
<name>A0A2K8SX64_9NOSO</name>
<reference evidence="1 2" key="1">
    <citation type="submission" date="2017-11" db="EMBL/GenBank/DDBJ databases">
        <title>Complete genome of a free-living desiccation-tolerant cyanobacterium and its photosynthetic adaptation to extreme terrestrial habitat.</title>
        <authorList>
            <person name="Shang J."/>
        </authorList>
    </citation>
    <scope>NUCLEOTIDE SEQUENCE [LARGE SCALE GENOMIC DNA]</scope>
    <source>
        <strain evidence="1 2">CCNUN1</strain>
    </source>
</reference>
<evidence type="ECO:0000313" key="1">
    <source>
        <dbReference type="EMBL" id="AUB39960.1"/>
    </source>
</evidence>